<organism evidence="1">
    <name type="scientific">marine sediment metagenome</name>
    <dbReference type="NCBI Taxonomy" id="412755"/>
    <lineage>
        <taxon>unclassified sequences</taxon>
        <taxon>metagenomes</taxon>
        <taxon>ecological metagenomes</taxon>
    </lineage>
</organism>
<protein>
    <recommendedName>
        <fullName evidence="2">Helicase HerA barrel domain-containing protein</fullName>
    </recommendedName>
</protein>
<proteinExistence type="predicted"/>
<reference evidence="1" key="1">
    <citation type="journal article" date="2014" name="Front. Microbiol.">
        <title>High frequency of phylogenetically diverse reductive dehalogenase-homologous genes in deep subseafloor sedimentary metagenomes.</title>
        <authorList>
            <person name="Kawai M."/>
            <person name="Futagami T."/>
            <person name="Toyoda A."/>
            <person name="Takaki Y."/>
            <person name="Nishi S."/>
            <person name="Hori S."/>
            <person name="Arai W."/>
            <person name="Tsubouchi T."/>
            <person name="Morono Y."/>
            <person name="Uchiyama I."/>
            <person name="Ito T."/>
            <person name="Fujiyama A."/>
            <person name="Inagaki F."/>
            <person name="Takami H."/>
        </authorList>
    </citation>
    <scope>NUCLEOTIDE SEQUENCE</scope>
    <source>
        <strain evidence="1">Expedition CK06-06</strain>
    </source>
</reference>
<gene>
    <name evidence="1" type="ORF">S12H4_29896</name>
</gene>
<accession>X1T5Y3</accession>
<sequence>MNTKEAQRVGEVIEASTTDFVAQCYELYQLPALGSLVKTGDMYGIVYHAATTSIEPGRSPIARGKDEDSEEAIYRANPQLLKLLKSEFTALVVGHKQEDRLYRYLPPKPARIHSFVYLCNPDEVREFSQSFDFLNMLINAHLPVPIDELIAACLRQMSQVYEDRQAFLVAAGKELAILLSGEFNQLKAILGRIRQ</sequence>
<comment type="caution">
    <text evidence="1">The sequence shown here is derived from an EMBL/GenBank/DDBJ whole genome shotgun (WGS) entry which is preliminary data.</text>
</comment>
<evidence type="ECO:0008006" key="2">
    <source>
        <dbReference type="Google" id="ProtNLM"/>
    </source>
</evidence>
<dbReference type="EMBL" id="BARW01017281">
    <property type="protein sequence ID" value="GAJ00753.1"/>
    <property type="molecule type" value="Genomic_DNA"/>
</dbReference>
<dbReference type="AlphaFoldDB" id="X1T5Y3"/>
<name>X1T5Y3_9ZZZZ</name>
<evidence type="ECO:0000313" key="1">
    <source>
        <dbReference type="EMBL" id="GAJ00753.1"/>
    </source>
</evidence>